<dbReference type="InterPro" id="IPR050079">
    <property type="entry name" value="DEAD_box_RNA_helicase"/>
</dbReference>
<dbReference type="PROSITE" id="PS51192">
    <property type="entry name" value="HELICASE_ATP_BIND_1"/>
    <property type="match status" value="1"/>
</dbReference>
<dbReference type="InterPro" id="IPR027417">
    <property type="entry name" value="P-loop_NTPase"/>
</dbReference>
<dbReference type="PANTHER" id="PTHR47959:SF13">
    <property type="entry name" value="ATP-DEPENDENT RNA HELICASE RHLE"/>
    <property type="match status" value="1"/>
</dbReference>
<feature type="domain" description="Helicase ATP-binding" evidence="8">
    <location>
        <begin position="32"/>
        <end position="207"/>
    </location>
</feature>
<dbReference type="GO" id="GO:0005829">
    <property type="term" value="C:cytosol"/>
    <property type="evidence" value="ECO:0007669"/>
    <property type="project" value="TreeGrafter"/>
</dbReference>
<evidence type="ECO:0000259" key="8">
    <source>
        <dbReference type="PROSITE" id="PS51192"/>
    </source>
</evidence>
<dbReference type="InterPro" id="IPR014001">
    <property type="entry name" value="Helicase_ATP-bd"/>
</dbReference>
<evidence type="ECO:0000256" key="2">
    <source>
        <dbReference type="ARBA" id="ARBA00022801"/>
    </source>
</evidence>
<protein>
    <submittedName>
        <fullName evidence="11">ATP-dependent RNA helicase RhlE</fullName>
    </submittedName>
</protein>
<keyword evidence="3 11" id="KW-0347">Helicase</keyword>
<organism evidence="11 12">
    <name type="scientific">Proteiniclasticum ruminis</name>
    <dbReference type="NCBI Taxonomy" id="398199"/>
    <lineage>
        <taxon>Bacteria</taxon>
        <taxon>Bacillati</taxon>
        <taxon>Bacillota</taxon>
        <taxon>Clostridia</taxon>
        <taxon>Eubacteriales</taxon>
        <taxon>Clostridiaceae</taxon>
        <taxon>Proteiniclasticum</taxon>
    </lineage>
</organism>
<evidence type="ECO:0000313" key="11">
    <source>
        <dbReference type="EMBL" id="SDI00538.1"/>
    </source>
</evidence>
<evidence type="ECO:0000256" key="4">
    <source>
        <dbReference type="ARBA" id="ARBA00022840"/>
    </source>
</evidence>
<feature type="domain" description="Helicase C-terminal" evidence="9">
    <location>
        <begin position="234"/>
        <end position="378"/>
    </location>
</feature>
<comment type="similarity">
    <text evidence="5">Belongs to the DEAD box helicase family.</text>
</comment>
<dbReference type="Pfam" id="PF00271">
    <property type="entry name" value="Helicase_C"/>
    <property type="match status" value="1"/>
</dbReference>
<gene>
    <name evidence="11" type="ORF">SAMN05421804_101441</name>
</gene>
<evidence type="ECO:0000256" key="3">
    <source>
        <dbReference type="ARBA" id="ARBA00022806"/>
    </source>
</evidence>
<dbReference type="InterPro" id="IPR044742">
    <property type="entry name" value="DEAD/DEAH_RhlB"/>
</dbReference>
<dbReference type="SMART" id="SM00490">
    <property type="entry name" value="HELICc"/>
    <property type="match status" value="1"/>
</dbReference>
<dbReference type="InterPro" id="IPR001650">
    <property type="entry name" value="Helicase_C-like"/>
</dbReference>
<evidence type="ECO:0000256" key="6">
    <source>
        <dbReference type="PROSITE-ProRule" id="PRU00552"/>
    </source>
</evidence>
<dbReference type="SMART" id="SM00487">
    <property type="entry name" value="DEXDc"/>
    <property type="match status" value="1"/>
</dbReference>
<dbReference type="GO" id="GO:0005524">
    <property type="term" value="F:ATP binding"/>
    <property type="evidence" value="ECO:0007669"/>
    <property type="project" value="UniProtKB-KW"/>
</dbReference>
<dbReference type="RefSeq" id="WP_031573502.1">
    <property type="nucleotide sequence ID" value="NZ_FNDZ01000001.1"/>
</dbReference>
<dbReference type="Proteomes" id="UP000183255">
    <property type="component" value="Unassembled WGS sequence"/>
</dbReference>
<dbReference type="PANTHER" id="PTHR47959">
    <property type="entry name" value="ATP-DEPENDENT RNA HELICASE RHLE-RELATED"/>
    <property type="match status" value="1"/>
</dbReference>
<sequence length="434" mass="48437">MLFTDLNLSIPIQKALKEAEYSYATPIQEQSIPILLEGKDLLGCAQTGTGKTAAFALPILEALSQTQTFSGKRKIRSLILAPTRELAIQIGDSFKTYSKYLKLKTTVIFGGVSQNPQTEVLGRGIDILVATPGRLLDLIQQRFISLKDVEHFVLDEADMMLDMGMLHDVRKIITYLPSSRQSLFFSATMPKEIEVLANSILSKPSKVTITPVASTVDTIEQSVYKVNKVNKIHLLTNLLETLEMDRVLVFSRTKHGADKIVKALVKMDYKAQAIHGNKSQTARQLALKNFKDRETKILVATDIAARGIDVEELSHVILFDLPEVPETYVHRIGRTGRAGLGGIALSFCDSAEINLLRDIEKLISKRIPEVKDHKYPLEMLNSVDETFKPVDRKDQQQKQKQKSGANQSSQSFSKKNQINKTGYKKSPSKNKKAV</sequence>
<evidence type="ECO:0000256" key="5">
    <source>
        <dbReference type="ARBA" id="ARBA00038437"/>
    </source>
</evidence>
<dbReference type="PROSITE" id="PS51194">
    <property type="entry name" value="HELICASE_CTER"/>
    <property type="match status" value="1"/>
</dbReference>
<feature type="domain" description="DEAD-box RNA helicase Q" evidence="10">
    <location>
        <begin position="1"/>
        <end position="29"/>
    </location>
</feature>
<accession>A0A1G8H1J9</accession>
<dbReference type="InterPro" id="IPR014014">
    <property type="entry name" value="RNA_helicase_DEAD_Q_motif"/>
</dbReference>
<keyword evidence="1" id="KW-0547">Nucleotide-binding</keyword>
<dbReference type="Gene3D" id="3.40.50.300">
    <property type="entry name" value="P-loop containing nucleotide triphosphate hydrolases"/>
    <property type="match status" value="2"/>
</dbReference>
<evidence type="ECO:0000313" key="12">
    <source>
        <dbReference type="Proteomes" id="UP000183255"/>
    </source>
</evidence>
<dbReference type="PROSITE" id="PS51195">
    <property type="entry name" value="Q_MOTIF"/>
    <property type="match status" value="1"/>
</dbReference>
<feature type="compositionally biased region" description="Basic and acidic residues" evidence="7">
    <location>
        <begin position="386"/>
        <end position="397"/>
    </location>
</feature>
<feature type="compositionally biased region" description="Basic residues" evidence="7">
    <location>
        <begin position="422"/>
        <end position="434"/>
    </location>
</feature>
<feature type="compositionally biased region" description="Low complexity" evidence="7">
    <location>
        <begin position="402"/>
        <end position="420"/>
    </location>
</feature>
<dbReference type="GO" id="GO:0003724">
    <property type="term" value="F:RNA helicase activity"/>
    <property type="evidence" value="ECO:0007669"/>
    <property type="project" value="InterPro"/>
</dbReference>
<reference evidence="11 12" key="1">
    <citation type="submission" date="2016-10" db="EMBL/GenBank/DDBJ databases">
        <authorList>
            <person name="de Groot N.N."/>
        </authorList>
    </citation>
    <scope>NUCLEOTIDE SEQUENCE [LARGE SCALE GENOMIC DNA]</scope>
    <source>
        <strain evidence="11 12">CGMCC 1.5058</strain>
    </source>
</reference>
<dbReference type="AlphaFoldDB" id="A0A1G8H1J9"/>
<dbReference type="Pfam" id="PF00270">
    <property type="entry name" value="DEAD"/>
    <property type="match status" value="1"/>
</dbReference>
<dbReference type="InterPro" id="IPR011545">
    <property type="entry name" value="DEAD/DEAH_box_helicase_dom"/>
</dbReference>
<dbReference type="GO" id="GO:0003676">
    <property type="term" value="F:nucleic acid binding"/>
    <property type="evidence" value="ECO:0007669"/>
    <property type="project" value="InterPro"/>
</dbReference>
<evidence type="ECO:0000259" key="10">
    <source>
        <dbReference type="PROSITE" id="PS51195"/>
    </source>
</evidence>
<feature type="region of interest" description="Disordered" evidence="7">
    <location>
        <begin position="386"/>
        <end position="434"/>
    </location>
</feature>
<dbReference type="SUPFAM" id="SSF52540">
    <property type="entry name" value="P-loop containing nucleoside triphosphate hydrolases"/>
    <property type="match status" value="1"/>
</dbReference>
<dbReference type="CDD" id="cd18787">
    <property type="entry name" value="SF2_C_DEAD"/>
    <property type="match status" value="1"/>
</dbReference>
<keyword evidence="4" id="KW-0067">ATP-binding</keyword>
<feature type="short sequence motif" description="Q motif" evidence="6">
    <location>
        <begin position="1"/>
        <end position="29"/>
    </location>
</feature>
<dbReference type="CDD" id="cd00268">
    <property type="entry name" value="DEADc"/>
    <property type="match status" value="1"/>
</dbReference>
<name>A0A1G8H1J9_9CLOT</name>
<evidence type="ECO:0000256" key="1">
    <source>
        <dbReference type="ARBA" id="ARBA00022741"/>
    </source>
</evidence>
<keyword evidence="2" id="KW-0378">Hydrolase</keyword>
<proteinExistence type="inferred from homology"/>
<evidence type="ECO:0000256" key="7">
    <source>
        <dbReference type="SAM" id="MobiDB-lite"/>
    </source>
</evidence>
<dbReference type="GO" id="GO:0016787">
    <property type="term" value="F:hydrolase activity"/>
    <property type="evidence" value="ECO:0007669"/>
    <property type="project" value="UniProtKB-KW"/>
</dbReference>
<dbReference type="EMBL" id="FNDZ01000001">
    <property type="protein sequence ID" value="SDI00538.1"/>
    <property type="molecule type" value="Genomic_DNA"/>
</dbReference>
<evidence type="ECO:0000259" key="9">
    <source>
        <dbReference type="PROSITE" id="PS51194"/>
    </source>
</evidence>